<name>A0ABP6Q328_9ACTN</name>
<feature type="transmembrane region" description="Helical" evidence="2">
    <location>
        <begin position="129"/>
        <end position="151"/>
    </location>
</feature>
<evidence type="ECO:0000256" key="1">
    <source>
        <dbReference type="SAM" id="MobiDB-lite"/>
    </source>
</evidence>
<evidence type="ECO:0000313" key="4">
    <source>
        <dbReference type="Proteomes" id="UP001501237"/>
    </source>
</evidence>
<keyword evidence="2" id="KW-0472">Membrane</keyword>
<keyword evidence="2" id="KW-1133">Transmembrane helix</keyword>
<reference evidence="4" key="1">
    <citation type="journal article" date="2019" name="Int. J. Syst. Evol. Microbiol.">
        <title>The Global Catalogue of Microorganisms (GCM) 10K type strain sequencing project: providing services to taxonomists for standard genome sequencing and annotation.</title>
        <authorList>
            <consortium name="The Broad Institute Genomics Platform"/>
            <consortium name="The Broad Institute Genome Sequencing Center for Infectious Disease"/>
            <person name="Wu L."/>
            <person name="Ma J."/>
        </authorList>
    </citation>
    <scope>NUCLEOTIDE SEQUENCE [LARGE SCALE GENOMIC DNA]</scope>
    <source>
        <strain evidence="4">JCM 9377</strain>
    </source>
</reference>
<feature type="region of interest" description="Disordered" evidence="1">
    <location>
        <begin position="157"/>
        <end position="184"/>
    </location>
</feature>
<organism evidence="3 4">
    <name type="scientific">Actinocorallia longicatena</name>
    <dbReference type="NCBI Taxonomy" id="111803"/>
    <lineage>
        <taxon>Bacteria</taxon>
        <taxon>Bacillati</taxon>
        <taxon>Actinomycetota</taxon>
        <taxon>Actinomycetes</taxon>
        <taxon>Streptosporangiales</taxon>
        <taxon>Thermomonosporaceae</taxon>
        <taxon>Actinocorallia</taxon>
    </lineage>
</organism>
<protein>
    <recommendedName>
        <fullName evidence="5">Helix-turn-helix protein</fullName>
    </recommendedName>
</protein>
<dbReference type="RefSeq" id="WP_344821608.1">
    <property type="nucleotide sequence ID" value="NZ_BAAAUV010000001.1"/>
</dbReference>
<comment type="caution">
    <text evidence="3">The sequence shown here is derived from an EMBL/GenBank/DDBJ whole genome shotgun (WGS) entry which is preliminary data.</text>
</comment>
<proteinExistence type="predicted"/>
<feature type="compositionally biased region" description="Low complexity" evidence="1">
    <location>
        <begin position="168"/>
        <end position="184"/>
    </location>
</feature>
<accession>A0ABP6Q328</accession>
<dbReference type="Proteomes" id="UP001501237">
    <property type="component" value="Unassembled WGS sequence"/>
</dbReference>
<gene>
    <name evidence="3" type="ORF">GCM10010468_05120</name>
</gene>
<sequence length="445" mass="47138">MAEVAGERPGPDGSAGAAGYVAALNRLKNWTGVSFRTLERRAAQSGEVLPRTTITNALGRDRLPSADLVAVFVRACGGTDAEVEAWLDVRRALAVAPSAEVPARREGPAAESPPPVYVPVILGRPRRGVLVALAAATAVGTAAGILGVAFLKSTAGEPARAENDRVPPTRSAPASAPAAPPQVTAVEKAVPPTARQLRRVPEGPDDAPHVVYIGDSVGVETSNALAYFVHESRTAKVLPAVRPGADLCDFLKGGPKVPGTVHDIVLISRPKVVVLQFWGRDGDRPACGADLKGARAAERQITRAAAKARIPRPKVVWVLQAPDKADRERVRRLNESVYQVVADDHGDVTADAGAPVSKHADPYEQVADSRYEWIRYVACDGLERAAPGYCPDQVTFGGLITLHQVYDDVHFCLQVTPDHRCVVVSPGAVRYARAIAVTTVRALVT</sequence>
<evidence type="ECO:0000313" key="3">
    <source>
        <dbReference type="EMBL" id="GAA3195050.1"/>
    </source>
</evidence>
<evidence type="ECO:0008006" key="5">
    <source>
        <dbReference type="Google" id="ProtNLM"/>
    </source>
</evidence>
<keyword evidence="2" id="KW-0812">Transmembrane</keyword>
<evidence type="ECO:0000256" key="2">
    <source>
        <dbReference type="SAM" id="Phobius"/>
    </source>
</evidence>
<keyword evidence="4" id="KW-1185">Reference proteome</keyword>
<dbReference type="EMBL" id="BAAAUV010000001">
    <property type="protein sequence ID" value="GAA3195050.1"/>
    <property type="molecule type" value="Genomic_DNA"/>
</dbReference>